<dbReference type="InterPro" id="IPR005467">
    <property type="entry name" value="His_kinase_dom"/>
</dbReference>
<dbReference type="Proteomes" id="UP000561438">
    <property type="component" value="Unassembled WGS sequence"/>
</dbReference>
<feature type="domain" description="PAS" evidence="14">
    <location>
        <begin position="134"/>
        <end position="191"/>
    </location>
</feature>
<evidence type="ECO:0000256" key="4">
    <source>
        <dbReference type="ARBA" id="ARBA00022679"/>
    </source>
</evidence>
<keyword evidence="17" id="KW-1185">Reference proteome</keyword>
<dbReference type="InterPro" id="IPR001610">
    <property type="entry name" value="PAC"/>
</dbReference>
<keyword evidence="5" id="KW-0547">Nucleotide-binding</keyword>
<dbReference type="Pfam" id="PF00989">
    <property type="entry name" value="PAS"/>
    <property type="match status" value="1"/>
</dbReference>
<dbReference type="PROSITE" id="PS50113">
    <property type="entry name" value="PAC"/>
    <property type="match status" value="1"/>
</dbReference>
<dbReference type="InterPro" id="IPR035965">
    <property type="entry name" value="PAS-like_dom_sf"/>
</dbReference>
<dbReference type="SUPFAM" id="SSF52172">
    <property type="entry name" value="CheY-like"/>
    <property type="match status" value="2"/>
</dbReference>
<feature type="domain" description="PAC" evidence="15">
    <location>
        <begin position="212"/>
        <end position="264"/>
    </location>
</feature>
<dbReference type="Gene3D" id="3.30.450.20">
    <property type="entry name" value="PAS domain"/>
    <property type="match status" value="2"/>
</dbReference>
<dbReference type="PANTHER" id="PTHR43065:SF42">
    <property type="entry name" value="TWO-COMPONENT SENSOR PPRA"/>
    <property type="match status" value="1"/>
</dbReference>
<dbReference type="SMART" id="SM00388">
    <property type="entry name" value="HisKA"/>
    <property type="match status" value="1"/>
</dbReference>
<dbReference type="GO" id="GO:0006355">
    <property type="term" value="P:regulation of DNA-templated transcription"/>
    <property type="evidence" value="ECO:0007669"/>
    <property type="project" value="InterPro"/>
</dbReference>
<evidence type="ECO:0000256" key="5">
    <source>
        <dbReference type="ARBA" id="ARBA00022741"/>
    </source>
</evidence>
<evidence type="ECO:0000256" key="11">
    <source>
        <dbReference type="SAM" id="MobiDB-lite"/>
    </source>
</evidence>
<keyword evidence="10" id="KW-0175">Coiled coil</keyword>
<evidence type="ECO:0000313" key="17">
    <source>
        <dbReference type="Proteomes" id="UP000561438"/>
    </source>
</evidence>
<evidence type="ECO:0000256" key="1">
    <source>
        <dbReference type="ARBA" id="ARBA00000085"/>
    </source>
</evidence>
<sequence>MPESKTLSAQRLGRIVDEAASEVYVFSAEDFRFLLVNRGARENLGMSAEDLTHMRPWDLKPEYSEEQFRQMVQPLLKGETGKLLFETVHQRSDGSTYDVDVTLQLITSSDEPLFYAAIRDVTDQKNVYRDLEAATARLDAILNNTTMAVFMMDDRQHCSFMNRAAEEMTGFTFEETQSRPLHDVIHYQHPDGSPFPIEECPIDRAFPEDYQTQGEEVFIHKDGHFYNVGFTASPMKDSAGKTVGTVIEARNIDDELEARAALSSFNEELRSRVDEAMAEREQLEAQLVQAQKMEAIGQLTGGIAHDFNNLLQVIGGNLQLLKSDPAIAGRNADRVDHAISGVERGANLATQLLAFGRQQPLSPEPVNAGRVIRGMDDMFRRTLGETVEIETVVGAGLWNCLVDPRHLENVLLNLVINARDAMGGEGKLTVEAGNASLDDEYIQANPEAQAGQYVMLCVTDDGCGISKEDLAKVFEPFFTTKETGKGTGLGLSMVFGFVKQSGGHIAIYSEVGEGTTVRIYLPRTRAEEPSGRRQSDLVLAPGNNEVVLVVEDDEEVRATVMEMLSSLGYRVIEAENAEAALAIVNCGITIDLLFTDVVMPGELKSTELARMAQKRLPDLAVLFTSGYTQNAIVHAGRLDEGVELISKPYTAERLSQKIRSVLAKSGRSAHDGSEGPSAASSSNETANKAESLRILVVEDEILIRMSLVELLEELGHEIVEAGSLQEARQKVADGDFAMVITDLSLPDGKAASFVLELMDAAEDPQIIIATGGVVPDELAPYKLPVLRKPFTDHHVRELVG</sequence>
<dbReference type="SMART" id="SM00387">
    <property type="entry name" value="HATPase_c"/>
    <property type="match status" value="1"/>
</dbReference>
<reference evidence="16 17" key="1">
    <citation type="submission" date="2020-06" db="EMBL/GenBank/DDBJ databases">
        <title>Altererythrobacter sp. HHU K3-1.</title>
        <authorList>
            <person name="Zhang D."/>
            <person name="Xue H."/>
        </authorList>
    </citation>
    <scope>NUCLEOTIDE SEQUENCE [LARGE SCALE GENOMIC DNA]</scope>
    <source>
        <strain evidence="16 17">HHU K3-1</strain>
    </source>
</reference>
<keyword evidence="8" id="KW-0902">Two-component regulatory system</keyword>
<dbReference type="EMBL" id="JABWGV010000001">
    <property type="protein sequence ID" value="NVD43509.1"/>
    <property type="molecule type" value="Genomic_DNA"/>
</dbReference>
<dbReference type="PANTHER" id="PTHR43065">
    <property type="entry name" value="SENSOR HISTIDINE KINASE"/>
    <property type="match status" value="1"/>
</dbReference>
<evidence type="ECO:0000259" key="15">
    <source>
        <dbReference type="PROSITE" id="PS50113"/>
    </source>
</evidence>
<evidence type="ECO:0000256" key="10">
    <source>
        <dbReference type="SAM" id="Coils"/>
    </source>
</evidence>
<dbReference type="Pfam" id="PF02518">
    <property type="entry name" value="HATPase_c"/>
    <property type="match status" value="1"/>
</dbReference>
<dbReference type="InterPro" id="IPR036890">
    <property type="entry name" value="HATPase_C_sf"/>
</dbReference>
<feature type="modified residue" description="4-aspartylphosphate" evidence="9">
    <location>
        <position position="596"/>
    </location>
</feature>
<evidence type="ECO:0000256" key="3">
    <source>
        <dbReference type="ARBA" id="ARBA00022553"/>
    </source>
</evidence>
<dbReference type="InterPro" id="IPR003594">
    <property type="entry name" value="HATPase_dom"/>
</dbReference>
<comment type="catalytic activity">
    <reaction evidence="1">
        <text>ATP + protein L-histidine = ADP + protein N-phospho-L-histidine.</text>
        <dbReference type="EC" id="2.7.13.3"/>
    </reaction>
</comment>
<dbReference type="Gene3D" id="1.10.287.130">
    <property type="match status" value="1"/>
</dbReference>
<evidence type="ECO:0000256" key="8">
    <source>
        <dbReference type="ARBA" id="ARBA00023012"/>
    </source>
</evidence>
<feature type="domain" description="Response regulatory" evidence="13">
    <location>
        <begin position="693"/>
        <end position="800"/>
    </location>
</feature>
<dbReference type="PROSITE" id="PS50109">
    <property type="entry name" value="HIS_KIN"/>
    <property type="match status" value="1"/>
</dbReference>
<dbReference type="CDD" id="cd00130">
    <property type="entry name" value="PAS"/>
    <property type="match status" value="2"/>
</dbReference>
<dbReference type="CDD" id="cd00156">
    <property type="entry name" value="REC"/>
    <property type="match status" value="1"/>
</dbReference>
<dbReference type="RefSeq" id="WP_176265840.1">
    <property type="nucleotide sequence ID" value="NZ_JABWGV010000001.1"/>
</dbReference>
<feature type="coiled-coil region" evidence="10">
    <location>
        <begin position="266"/>
        <end position="293"/>
    </location>
</feature>
<dbReference type="InterPro" id="IPR001789">
    <property type="entry name" value="Sig_transdc_resp-reg_receiver"/>
</dbReference>
<dbReference type="Pfam" id="PF00072">
    <property type="entry name" value="Response_reg"/>
    <property type="match status" value="2"/>
</dbReference>
<organism evidence="16 17">
    <name type="scientific">Qipengyuania atrilutea</name>
    <dbReference type="NCBI Taxonomy" id="2744473"/>
    <lineage>
        <taxon>Bacteria</taxon>
        <taxon>Pseudomonadati</taxon>
        <taxon>Pseudomonadota</taxon>
        <taxon>Alphaproteobacteria</taxon>
        <taxon>Sphingomonadales</taxon>
        <taxon>Erythrobacteraceae</taxon>
        <taxon>Qipengyuania</taxon>
    </lineage>
</organism>
<dbReference type="PROSITE" id="PS50110">
    <property type="entry name" value="RESPONSE_REGULATORY"/>
    <property type="match status" value="2"/>
</dbReference>
<evidence type="ECO:0000259" key="12">
    <source>
        <dbReference type="PROSITE" id="PS50109"/>
    </source>
</evidence>
<dbReference type="NCBIfam" id="TIGR00229">
    <property type="entry name" value="sensory_box"/>
    <property type="match status" value="2"/>
</dbReference>
<dbReference type="InterPro" id="IPR003661">
    <property type="entry name" value="HisK_dim/P_dom"/>
</dbReference>
<feature type="domain" description="PAS" evidence="14">
    <location>
        <begin position="8"/>
        <end position="79"/>
    </location>
</feature>
<dbReference type="GO" id="GO:0000155">
    <property type="term" value="F:phosphorelay sensor kinase activity"/>
    <property type="evidence" value="ECO:0007669"/>
    <property type="project" value="InterPro"/>
</dbReference>
<keyword evidence="3 9" id="KW-0597">Phosphoprotein</keyword>
<feature type="region of interest" description="Disordered" evidence="11">
    <location>
        <begin position="665"/>
        <end position="684"/>
    </location>
</feature>
<gene>
    <name evidence="16" type="ORF">HUV48_00570</name>
</gene>
<feature type="domain" description="Histidine kinase" evidence="12">
    <location>
        <begin position="302"/>
        <end position="525"/>
    </location>
</feature>
<dbReference type="GO" id="GO:0005524">
    <property type="term" value="F:ATP binding"/>
    <property type="evidence" value="ECO:0007669"/>
    <property type="project" value="UniProtKB-KW"/>
</dbReference>
<dbReference type="InterPro" id="IPR011006">
    <property type="entry name" value="CheY-like_superfamily"/>
</dbReference>
<evidence type="ECO:0000259" key="13">
    <source>
        <dbReference type="PROSITE" id="PS50110"/>
    </source>
</evidence>
<keyword evidence="6" id="KW-0418">Kinase</keyword>
<dbReference type="Gene3D" id="3.40.50.2300">
    <property type="match status" value="2"/>
</dbReference>
<accession>A0A850H8U4</accession>
<name>A0A850H8U4_9SPHN</name>
<dbReference type="InterPro" id="IPR036097">
    <property type="entry name" value="HisK_dim/P_sf"/>
</dbReference>
<feature type="domain" description="Response regulatory" evidence="13">
    <location>
        <begin position="546"/>
        <end position="662"/>
    </location>
</feature>
<dbReference type="Pfam" id="PF13426">
    <property type="entry name" value="PAS_9"/>
    <property type="match status" value="1"/>
</dbReference>
<dbReference type="InterPro" id="IPR004358">
    <property type="entry name" value="Sig_transdc_His_kin-like_C"/>
</dbReference>
<keyword evidence="4" id="KW-0808">Transferase</keyword>
<dbReference type="SUPFAM" id="SSF55874">
    <property type="entry name" value="ATPase domain of HSP90 chaperone/DNA topoisomerase II/histidine kinase"/>
    <property type="match status" value="1"/>
</dbReference>
<evidence type="ECO:0000313" key="16">
    <source>
        <dbReference type="EMBL" id="NVD43509.1"/>
    </source>
</evidence>
<dbReference type="SMART" id="SM00448">
    <property type="entry name" value="REC"/>
    <property type="match status" value="2"/>
</dbReference>
<dbReference type="PROSITE" id="PS50112">
    <property type="entry name" value="PAS"/>
    <property type="match status" value="2"/>
</dbReference>
<dbReference type="SUPFAM" id="SSF47384">
    <property type="entry name" value="Homodimeric domain of signal transducing histidine kinase"/>
    <property type="match status" value="1"/>
</dbReference>
<protein>
    <recommendedName>
        <fullName evidence="2">histidine kinase</fullName>
        <ecNumber evidence="2">2.7.13.3</ecNumber>
    </recommendedName>
</protein>
<dbReference type="SMART" id="SM00086">
    <property type="entry name" value="PAC"/>
    <property type="match status" value="2"/>
</dbReference>
<dbReference type="AlphaFoldDB" id="A0A850H8U4"/>
<dbReference type="CDD" id="cd00082">
    <property type="entry name" value="HisKA"/>
    <property type="match status" value="1"/>
</dbReference>
<comment type="caution">
    <text evidence="16">The sequence shown here is derived from an EMBL/GenBank/DDBJ whole genome shotgun (WGS) entry which is preliminary data.</text>
</comment>
<dbReference type="Gene3D" id="3.30.565.10">
    <property type="entry name" value="Histidine kinase-like ATPase, C-terminal domain"/>
    <property type="match status" value="1"/>
</dbReference>
<evidence type="ECO:0000256" key="2">
    <source>
        <dbReference type="ARBA" id="ARBA00012438"/>
    </source>
</evidence>
<evidence type="ECO:0000259" key="14">
    <source>
        <dbReference type="PROSITE" id="PS50112"/>
    </source>
</evidence>
<dbReference type="SUPFAM" id="SSF55785">
    <property type="entry name" value="PYP-like sensor domain (PAS domain)"/>
    <property type="match status" value="2"/>
</dbReference>
<proteinExistence type="predicted"/>
<dbReference type="InterPro" id="IPR013767">
    <property type="entry name" value="PAS_fold"/>
</dbReference>
<evidence type="ECO:0000256" key="6">
    <source>
        <dbReference type="ARBA" id="ARBA00022777"/>
    </source>
</evidence>
<dbReference type="SMART" id="SM00091">
    <property type="entry name" value="PAS"/>
    <property type="match status" value="2"/>
</dbReference>
<dbReference type="PRINTS" id="PR00344">
    <property type="entry name" value="BCTRLSENSOR"/>
</dbReference>
<dbReference type="EC" id="2.7.13.3" evidence="2"/>
<dbReference type="InterPro" id="IPR000014">
    <property type="entry name" value="PAS"/>
</dbReference>
<evidence type="ECO:0000256" key="9">
    <source>
        <dbReference type="PROSITE-ProRule" id="PRU00169"/>
    </source>
</evidence>
<keyword evidence="7" id="KW-0067">ATP-binding</keyword>
<evidence type="ECO:0000256" key="7">
    <source>
        <dbReference type="ARBA" id="ARBA00022840"/>
    </source>
</evidence>
<dbReference type="InterPro" id="IPR000700">
    <property type="entry name" value="PAS-assoc_C"/>
</dbReference>
<feature type="modified residue" description="4-aspartylphosphate" evidence="9">
    <location>
        <position position="742"/>
    </location>
</feature>